<accession>A0A9P1JLX4</accession>
<reference evidence="1" key="1">
    <citation type="submission" date="2010-02" db="EMBL/GenBank/DDBJ databases">
        <authorList>
            <person name="Genoscope - CEA"/>
        </authorList>
    </citation>
    <scope>NUCLEOTIDE SEQUENCE</scope>
    <source>
        <plasmid evidence="1">VIBNI_pA</plasmid>
    </source>
</reference>
<geneLocation type="plasmid" evidence="1">
    <name>VIBNI_pA</name>
</geneLocation>
<organism evidence="1">
    <name type="scientific">Vibrio nigripulchritudo</name>
    <dbReference type="NCBI Taxonomy" id="28173"/>
    <lineage>
        <taxon>Bacteria</taxon>
        <taxon>Pseudomonadati</taxon>
        <taxon>Pseudomonadota</taxon>
        <taxon>Gammaproteobacteria</taxon>
        <taxon>Vibrionales</taxon>
        <taxon>Vibrionaceae</taxon>
        <taxon>Vibrio</taxon>
    </lineage>
</organism>
<keyword evidence="1" id="KW-0614">Plasmid</keyword>
<sequence>MSSLVSALESFMDRGIEIGGTDTFTQVNERTNLARLKKALCVAKELGLDIKDERTMSSVVILACNFDHITNDEKQVLMRLMDSTCNYTTRAIKQTPQYTDLMSLLQAVV</sequence>
<protein>
    <submittedName>
        <fullName evidence="1">Uncharacterized protein</fullName>
    </submittedName>
</protein>
<proteinExistence type="predicted"/>
<gene>
    <name evidence="1" type="ORF">VIBNI_0033</name>
</gene>
<evidence type="ECO:0000313" key="1">
    <source>
        <dbReference type="EMBL" id="CBJ93082.1"/>
    </source>
</evidence>
<name>A0A9P1JLX4_9VIBR</name>
<dbReference type="EMBL" id="FP893246">
    <property type="protein sequence ID" value="CBJ93082.1"/>
    <property type="molecule type" value="Genomic_DNA"/>
</dbReference>
<dbReference type="AlphaFoldDB" id="A0A9P1JLX4"/>